<dbReference type="PRINTS" id="PR00081">
    <property type="entry name" value="GDHRDH"/>
</dbReference>
<proteinExistence type="inferred from homology"/>
<evidence type="ECO:0000313" key="4">
    <source>
        <dbReference type="EMBL" id="MFC6253805.1"/>
    </source>
</evidence>
<protein>
    <submittedName>
        <fullName evidence="4">SDR family NAD(P)-dependent oxidoreductase</fullName>
    </submittedName>
</protein>
<name>A0ABW1T8C9_9LACO</name>
<gene>
    <name evidence="4" type="ORF">ACFP1H_04320</name>
</gene>
<dbReference type="PRINTS" id="PR00080">
    <property type="entry name" value="SDRFAMILY"/>
</dbReference>
<dbReference type="RefSeq" id="WP_137631107.1">
    <property type="nucleotide sequence ID" value="NZ_BJDO01000022.1"/>
</dbReference>
<dbReference type="InterPro" id="IPR036291">
    <property type="entry name" value="NAD(P)-bd_dom_sf"/>
</dbReference>
<keyword evidence="2" id="KW-0560">Oxidoreductase</keyword>
<dbReference type="Gene3D" id="3.40.50.720">
    <property type="entry name" value="NAD(P)-binding Rossmann-like Domain"/>
    <property type="match status" value="1"/>
</dbReference>
<dbReference type="Pfam" id="PF00106">
    <property type="entry name" value="adh_short"/>
    <property type="match status" value="1"/>
</dbReference>
<keyword evidence="5" id="KW-1185">Reference proteome</keyword>
<organism evidence="4 5">
    <name type="scientific">Secundilactobacillus hailunensis</name>
    <dbReference type="NCBI Taxonomy" id="2559923"/>
    <lineage>
        <taxon>Bacteria</taxon>
        <taxon>Bacillati</taxon>
        <taxon>Bacillota</taxon>
        <taxon>Bacilli</taxon>
        <taxon>Lactobacillales</taxon>
        <taxon>Lactobacillaceae</taxon>
        <taxon>Secundilactobacillus</taxon>
    </lineage>
</organism>
<comment type="similarity">
    <text evidence="1 3">Belongs to the short-chain dehydrogenases/reductases (SDR) family.</text>
</comment>
<comment type="caution">
    <text evidence="4">The sequence shown here is derived from an EMBL/GenBank/DDBJ whole genome shotgun (WGS) entry which is preliminary data.</text>
</comment>
<reference evidence="5" key="1">
    <citation type="journal article" date="2019" name="Int. J. Syst. Evol. Microbiol.">
        <title>The Global Catalogue of Microorganisms (GCM) 10K type strain sequencing project: providing services to taxonomists for standard genome sequencing and annotation.</title>
        <authorList>
            <consortium name="The Broad Institute Genomics Platform"/>
            <consortium name="The Broad Institute Genome Sequencing Center for Infectious Disease"/>
            <person name="Wu L."/>
            <person name="Ma J."/>
        </authorList>
    </citation>
    <scope>NUCLEOTIDE SEQUENCE [LARGE SCALE GENOMIC DNA]</scope>
    <source>
        <strain evidence="5">CCM 8950</strain>
    </source>
</reference>
<dbReference type="SUPFAM" id="SSF51735">
    <property type="entry name" value="NAD(P)-binding Rossmann-fold domains"/>
    <property type="match status" value="1"/>
</dbReference>
<dbReference type="Proteomes" id="UP001596190">
    <property type="component" value="Unassembled WGS sequence"/>
</dbReference>
<evidence type="ECO:0000256" key="1">
    <source>
        <dbReference type="ARBA" id="ARBA00006484"/>
    </source>
</evidence>
<evidence type="ECO:0000256" key="2">
    <source>
        <dbReference type="ARBA" id="ARBA00023002"/>
    </source>
</evidence>
<dbReference type="EMBL" id="JBHSSA010000035">
    <property type="protein sequence ID" value="MFC6253805.1"/>
    <property type="molecule type" value="Genomic_DNA"/>
</dbReference>
<evidence type="ECO:0000256" key="3">
    <source>
        <dbReference type="RuleBase" id="RU000363"/>
    </source>
</evidence>
<dbReference type="PANTHER" id="PTHR24322">
    <property type="entry name" value="PKSB"/>
    <property type="match status" value="1"/>
</dbReference>
<dbReference type="InterPro" id="IPR002347">
    <property type="entry name" value="SDR_fam"/>
</dbReference>
<dbReference type="PANTHER" id="PTHR24322:SF736">
    <property type="entry name" value="RETINOL DEHYDROGENASE 10"/>
    <property type="match status" value="1"/>
</dbReference>
<dbReference type="CDD" id="cd05233">
    <property type="entry name" value="SDR_c"/>
    <property type="match status" value="1"/>
</dbReference>
<sequence length="288" mass="31355">MLKDFQGKVAFITGAASGFGKVLAKEAAKRGMKLTLVDIDSDSLKAVADDLSKQTDVLAISGDVSLQATVDDAVKQAMAKYGQIDLLINDAGVVVEGNVWELPPHDIEWILGANVMSQVYSMHDVIPIMKKQGTPAHIVNVASIAGLLAIPGMPAYHTSKYAAVGLSESTSLDLQSAGINNVGISIFAPGFVQTDLHHSETHRPERFEDKNNPYYQSETFKNGKKWMEQCITTGHPLDTIVQPIFDAIENNTFYILTDRDYDGVLKDRAQRIMDTKGPDLGFLGQFLG</sequence>
<accession>A0ABW1T8C9</accession>
<evidence type="ECO:0000313" key="5">
    <source>
        <dbReference type="Proteomes" id="UP001596190"/>
    </source>
</evidence>